<dbReference type="InterPro" id="IPR000644">
    <property type="entry name" value="CBS_dom"/>
</dbReference>
<dbReference type="PROSITE" id="PS50887">
    <property type="entry name" value="GGDEF"/>
    <property type="match status" value="1"/>
</dbReference>
<reference evidence="4 5" key="1">
    <citation type="submission" date="2021-02" db="EMBL/GenBank/DDBJ databases">
        <title>Niveibacterium changnyeongensis HC41.</title>
        <authorList>
            <person name="Kang M."/>
        </authorList>
    </citation>
    <scope>NUCLEOTIDE SEQUENCE [LARGE SCALE GENOMIC DNA]</scope>
    <source>
        <strain evidence="4 5">HC41</strain>
    </source>
</reference>
<organism evidence="4 5">
    <name type="scientific">Niveibacterium microcysteis</name>
    <dbReference type="NCBI Taxonomy" id="2811415"/>
    <lineage>
        <taxon>Bacteria</taxon>
        <taxon>Pseudomonadati</taxon>
        <taxon>Pseudomonadota</taxon>
        <taxon>Betaproteobacteria</taxon>
        <taxon>Rhodocyclales</taxon>
        <taxon>Rhodocyclaceae</taxon>
        <taxon>Niveibacterium</taxon>
    </lineage>
</organism>
<dbReference type="PANTHER" id="PTHR33121">
    <property type="entry name" value="CYCLIC DI-GMP PHOSPHODIESTERASE PDEF"/>
    <property type="match status" value="1"/>
</dbReference>
<feature type="domain" description="GGDEF" evidence="3">
    <location>
        <begin position="447"/>
        <end position="598"/>
    </location>
</feature>
<dbReference type="Gene3D" id="3.30.70.270">
    <property type="match status" value="1"/>
</dbReference>
<protein>
    <submittedName>
        <fullName evidence="4">GGDEF domain-containing protein</fullName>
    </submittedName>
</protein>
<dbReference type="InterPro" id="IPR050706">
    <property type="entry name" value="Cyclic-di-GMP_PDE-like"/>
</dbReference>
<dbReference type="InterPro" id="IPR043128">
    <property type="entry name" value="Rev_trsase/Diguanyl_cyclase"/>
</dbReference>
<dbReference type="PANTHER" id="PTHR33121:SF76">
    <property type="entry name" value="SIGNALING PROTEIN"/>
    <property type="match status" value="1"/>
</dbReference>
<dbReference type="InterPro" id="IPR001633">
    <property type="entry name" value="EAL_dom"/>
</dbReference>
<dbReference type="Pfam" id="PF00563">
    <property type="entry name" value="EAL"/>
    <property type="match status" value="1"/>
</dbReference>
<sequence length="623" mass="69220">MNAATPIRAIDGEELRNELDRVIQIGDFATHFQPLVDLRTSTVFGYEALTRGPSDSPLHAPIALLEVAARFGRLVELERLLLRLIVQRFSEQGLPGRLFVNVSADTLVAVKGRLDILRRTLQQIALPPERIVVELTETRPILAPDDLHAAIEGLRGLGIVMALDDLGEGFSSLRRWSEMRPEYVKLDRHFVDGLHNDPIKQQFVRSVLSMAAMAGATVIAEGLEEESDLRVLQDLGVPIGQGYLLGKPTPTPRTSVRPDLSGTIGPRTGAMRREQAMREFYGKPTTAGQLASRGQTLSEQTTCAEVVALFSASPHLISVPVLDQQERPIGLLRAMDVLRHGSERYYLDLYGKKPCTALMDAKPMVFDYATTLRTMSEEMSSGHERILLDGFVVTREGYYYGTGRVSDLLRAISDLQVFSARYANPLTLLPGNVPIDTQIEALLEQRVPFVAVHWDLDNFKPFNDLYGYRAGDEIIQLTARILRSACDSEVDFVGHIGGDDFLSLFCSADWEERIQRVLIEFDSQVRGFFTEEDRDAGGFTTLNRQGERVFHPLTSLSAGAVKVSENSYEAPAQLARALSGAKKHAKRMDGSAYFVERRRPEQPINLSENADIRRGLATLCTAI</sequence>
<dbReference type="NCBIfam" id="TIGR00254">
    <property type="entry name" value="GGDEF"/>
    <property type="match status" value="1"/>
</dbReference>
<dbReference type="EMBL" id="CP071060">
    <property type="protein sequence ID" value="QSI78610.1"/>
    <property type="molecule type" value="Genomic_DNA"/>
</dbReference>
<dbReference type="InterPro" id="IPR046342">
    <property type="entry name" value="CBS_dom_sf"/>
</dbReference>
<evidence type="ECO:0000313" key="5">
    <source>
        <dbReference type="Proteomes" id="UP000663570"/>
    </source>
</evidence>
<dbReference type="InterPro" id="IPR035919">
    <property type="entry name" value="EAL_sf"/>
</dbReference>
<keyword evidence="5" id="KW-1185">Reference proteome</keyword>
<dbReference type="SMART" id="SM00052">
    <property type="entry name" value="EAL"/>
    <property type="match status" value="1"/>
</dbReference>
<dbReference type="Gene3D" id="3.20.20.450">
    <property type="entry name" value="EAL domain"/>
    <property type="match status" value="1"/>
</dbReference>
<dbReference type="SUPFAM" id="SSF54631">
    <property type="entry name" value="CBS-domain pair"/>
    <property type="match status" value="1"/>
</dbReference>
<dbReference type="InterPro" id="IPR000160">
    <property type="entry name" value="GGDEF_dom"/>
</dbReference>
<gene>
    <name evidence="4" type="ORF">JY500_08400</name>
</gene>
<dbReference type="SMART" id="SM00267">
    <property type="entry name" value="GGDEF"/>
    <property type="match status" value="1"/>
</dbReference>
<evidence type="ECO:0000256" key="1">
    <source>
        <dbReference type="SAM" id="MobiDB-lite"/>
    </source>
</evidence>
<dbReference type="RefSeq" id="WP_206256005.1">
    <property type="nucleotide sequence ID" value="NZ_CP071060.1"/>
</dbReference>
<evidence type="ECO:0000313" key="4">
    <source>
        <dbReference type="EMBL" id="QSI78610.1"/>
    </source>
</evidence>
<dbReference type="InterPro" id="IPR029787">
    <property type="entry name" value="Nucleotide_cyclase"/>
</dbReference>
<dbReference type="PROSITE" id="PS50883">
    <property type="entry name" value="EAL"/>
    <property type="match status" value="1"/>
</dbReference>
<dbReference type="Gene3D" id="3.10.580.10">
    <property type="entry name" value="CBS-domain"/>
    <property type="match status" value="1"/>
</dbReference>
<evidence type="ECO:0000259" key="2">
    <source>
        <dbReference type="PROSITE" id="PS50883"/>
    </source>
</evidence>
<dbReference type="SUPFAM" id="SSF55073">
    <property type="entry name" value="Nucleotide cyclase"/>
    <property type="match status" value="1"/>
</dbReference>
<dbReference type="Pfam" id="PF00990">
    <property type="entry name" value="GGDEF"/>
    <property type="match status" value="1"/>
</dbReference>
<accession>A0ABX7MD94</accession>
<dbReference type="SUPFAM" id="SSF141868">
    <property type="entry name" value="EAL domain-like"/>
    <property type="match status" value="1"/>
</dbReference>
<proteinExistence type="predicted"/>
<evidence type="ECO:0000259" key="3">
    <source>
        <dbReference type="PROSITE" id="PS50887"/>
    </source>
</evidence>
<dbReference type="CDD" id="cd01948">
    <property type="entry name" value="EAL"/>
    <property type="match status" value="1"/>
</dbReference>
<feature type="region of interest" description="Disordered" evidence="1">
    <location>
        <begin position="243"/>
        <end position="267"/>
    </location>
</feature>
<dbReference type="Proteomes" id="UP000663570">
    <property type="component" value="Chromosome"/>
</dbReference>
<dbReference type="Pfam" id="PF00571">
    <property type="entry name" value="CBS"/>
    <property type="match status" value="1"/>
</dbReference>
<name>A0ABX7MD94_9RHOO</name>
<feature type="domain" description="EAL" evidence="2">
    <location>
        <begin position="12"/>
        <end position="262"/>
    </location>
</feature>